<evidence type="ECO:0000313" key="3">
    <source>
        <dbReference type="EMBL" id="KOB68385.1"/>
    </source>
</evidence>
<proteinExistence type="predicted"/>
<dbReference type="SMART" id="SM00355">
    <property type="entry name" value="ZnF_C2H2"/>
    <property type="match status" value="2"/>
</dbReference>
<accession>A0A0L7KZ06</accession>
<dbReference type="AlphaFoldDB" id="A0A0L7KZ06"/>
<name>A0A0L7KZ06_OPEBR</name>
<dbReference type="GO" id="GO:0008270">
    <property type="term" value="F:zinc ion binding"/>
    <property type="evidence" value="ECO:0007669"/>
    <property type="project" value="UniProtKB-KW"/>
</dbReference>
<dbReference type="PROSITE" id="PS00028">
    <property type="entry name" value="ZINC_FINGER_C2H2_1"/>
    <property type="match status" value="1"/>
</dbReference>
<dbReference type="Gene3D" id="3.30.160.60">
    <property type="entry name" value="Classic Zinc Finger"/>
    <property type="match status" value="1"/>
</dbReference>
<evidence type="ECO:0000259" key="2">
    <source>
        <dbReference type="PROSITE" id="PS50157"/>
    </source>
</evidence>
<dbReference type="EMBL" id="JTDY01004251">
    <property type="protein sequence ID" value="KOB68385.1"/>
    <property type="molecule type" value="Genomic_DNA"/>
</dbReference>
<gene>
    <name evidence="3" type="ORF">OBRU01_18334</name>
</gene>
<organism evidence="3 4">
    <name type="scientific">Operophtera brumata</name>
    <name type="common">Winter moth</name>
    <name type="synonym">Phalaena brumata</name>
    <dbReference type="NCBI Taxonomy" id="104452"/>
    <lineage>
        <taxon>Eukaryota</taxon>
        <taxon>Metazoa</taxon>
        <taxon>Ecdysozoa</taxon>
        <taxon>Arthropoda</taxon>
        <taxon>Hexapoda</taxon>
        <taxon>Insecta</taxon>
        <taxon>Pterygota</taxon>
        <taxon>Neoptera</taxon>
        <taxon>Endopterygota</taxon>
        <taxon>Lepidoptera</taxon>
        <taxon>Glossata</taxon>
        <taxon>Ditrysia</taxon>
        <taxon>Geometroidea</taxon>
        <taxon>Geometridae</taxon>
        <taxon>Larentiinae</taxon>
        <taxon>Operophtera</taxon>
    </lineage>
</organism>
<keyword evidence="1" id="KW-0479">Metal-binding</keyword>
<keyword evidence="4" id="KW-1185">Reference proteome</keyword>
<comment type="caution">
    <text evidence="3">The sequence shown here is derived from an EMBL/GenBank/DDBJ whole genome shotgun (WGS) entry which is preliminary data.</text>
</comment>
<keyword evidence="1" id="KW-0863">Zinc-finger</keyword>
<dbReference type="PROSITE" id="PS50157">
    <property type="entry name" value="ZINC_FINGER_C2H2_2"/>
    <property type="match status" value="1"/>
</dbReference>
<keyword evidence="1" id="KW-0862">Zinc</keyword>
<dbReference type="Proteomes" id="UP000037510">
    <property type="component" value="Unassembled WGS sequence"/>
</dbReference>
<reference evidence="3 4" key="1">
    <citation type="journal article" date="2015" name="Genome Biol. Evol.">
        <title>The genome of winter moth (Operophtera brumata) provides a genomic perspective on sexual dimorphism and phenology.</title>
        <authorList>
            <person name="Derks M.F."/>
            <person name="Smit S."/>
            <person name="Salis L."/>
            <person name="Schijlen E."/>
            <person name="Bossers A."/>
            <person name="Mateman C."/>
            <person name="Pijl A.S."/>
            <person name="de Ridder D."/>
            <person name="Groenen M.A."/>
            <person name="Visser M.E."/>
            <person name="Megens H.J."/>
        </authorList>
    </citation>
    <scope>NUCLEOTIDE SEQUENCE [LARGE SCALE GENOMIC DNA]</scope>
    <source>
        <strain evidence="3">WM2013NL</strain>
        <tissue evidence="3">Head and thorax</tissue>
    </source>
</reference>
<dbReference type="InterPro" id="IPR013087">
    <property type="entry name" value="Znf_C2H2_type"/>
</dbReference>
<feature type="domain" description="C2H2-type" evidence="2">
    <location>
        <begin position="154"/>
        <end position="177"/>
    </location>
</feature>
<evidence type="ECO:0000256" key="1">
    <source>
        <dbReference type="PROSITE-ProRule" id="PRU00042"/>
    </source>
</evidence>
<sequence>VRIGVAAYVRKQYLYAYQSVPTAPDSPQSHLVLATDFQWHMERSQDEIMNSSDNVRDSQGFTKYKIDAFYLRGFINSCKRQLYALCDWDLARVAAPPNSGKAANKVKKKIIIAPNLSNDKEKQYICSICNTKKYKYRRNKMRHEKYECVTGPQFVCDKCERRYSQKKSLKTHMGHKHPEMLSTLKAIKRE</sequence>
<protein>
    <recommendedName>
        <fullName evidence="2">C2H2-type domain-containing protein</fullName>
    </recommendedName>
</protein>
<evidence type="ECO:0000313" key="4">
    <source>
        <dbReference type="Proteomes" id="UP000037510"/>
    </source>
</evidence>
<feature type="non-terminal residue" evidence="3">
    <location>
        <position position="1"/>
    </location>
</feature>